<accession>A0A1Y1Z7Z2</accession>
<name>A0A1Y1Z7Z2_9FUNG</name>
<evidence type="ECO:0000256" key="1">
    <source>
        <dbReference type="SAM" id="SignalP"/>
    </source>
</evidence>
<comment type="caution">
    <text evidence="2">The sequence shown here is derived from an EMBL/GenBank/DDBJ whole genome shotgun (WGS) entry which is preliminary data.</text>
</comment>
<sequence length="106" mass="12307">MKLLKYLIFNVFISFSYCGYQNHQHEEISLLGILLLNHRLENNEISNFRFDISPYNTNVIENTFSSNEKVKSPIYDINGKPISIIPYPVSCSATKSLTLRLKKQLH</sequence>
<protein>
    <recommendedName>
        <fullName evidence="4">Lipoprotein</fullName>
    </recommendedName>
</protein>
<evidence type="ECO:0000313" key="3">
    <source>
        <dbReference type="Proteomes" id="UP000193920"/>
    </source>
</evidence>
<proteinExistence type="predicted"/>
<keyword evidence="3" id="KW-1185">Reference proteome</keyword>
<feature type="signal peptide" evidence="1">
    <location>
        <begin position="1"/>
        <end position="18"/>
    </location>
</feature>
<feature type="chain" id="PRO_5010994222" description="Lipoprotein" evidence="1">
    <location>
        <begin position="19"/>
        <end position="106"/>
    </location>
</feature>
<dbReference type="EMBL" id="MCOG01000443">
    <property type="protein sequence ID" value="ORY05935.1"/>
    <property type="molecule type" value="Genomic_DNA"/>
</dbReference>
<organism evidence="2 3">
    <name type="scientific">Neocallimastix californiae</name>
    <dbReference type="NCBI Taxonomy" id="1754190"/>
    <lineage>
        <taxon>Eukaryota</taxon>
        <taxon>Fungi</taxon>
        <taxon>Fungi incertae sedis</taxon>
        <taxon>Chytridiomycota</taxon>
        <taxon>Chytridiomycota incertae sedis</taxon>
        <taxon>Neocallimastigomycetes</taxon>
        <taxon>Neocallimastigales</taxon>
        <taxon>Neocallimastigaceae</taxon>
        <taxon>Neocallimastix</taxon>
    </lineage>
</organism>
<reference evidence="2 3" key="1">
    <citation type="submission" date="2016-08" db="EMBL/GenBank/DDBJ databases">
        <title>A Parts List for Fungal Cellulosomes Revealed by Comparative Genomics.</title>
        <authorList>
            <consortium name="DOE Joint Genome Institute"/>
            <person name="Haitjema C.H."/>
            <person name="Gilmore S.P."/>
            <person name="Henske J.K."/>
            <person name="Solomon K.V."/>
            <person name="De Groot R."/>
            <person name="Kuo A."/>
            <person name="Mondo S.J."/>
            <person name="Salamov A.A."/>
            <person name="Labutti K."/>
            <person name="Zhao Z."/>
            <person name="Chiniquy J."/>
            <person name="Barry K."/>
            <person name="Brewer H.M."/>
            <person name="Purvine S.O."/>
            <person name="Wright A.T."/>
            <person name="Boxma B."/>
            <person name="Van Alen T."/>
            <person name="Hackstein J.H."/>
            <person name="Baker S.E."/>
            <person name="Grigoriev I.V."/>
            <person name="O'Malley M.A."/>
        </authorList>
    </citation>
    <scope>NUCLEOTIDE SEQUENCE [LARGE SCALE GENOMIC DNA]</scope>
    <source>
        <strain evidence="2 3">G1</strain>
    </source>
</reference>
<evidence type="ECO:0008006" key="4">
    <source>
        <dbReference type="Google" id="ProtNLM"/>
    </source>
</evidence>
<gene>
    <name evidence="2" type="ORF">LY90DRAFT_678414</name>
</gene>
<dbReference type="Proteomes" id="UP000193920">
    <property type="component" value="Unassembled WGS sequence"/>
</dbReference>
<dbReference type="AlphaFoldDB" id="A0A1Y1Z7Z2"/>
<evidence type="ECO:0000313" key="2">
    <source>
        <dbReference type="EMBL" id="ORY05935.1"/>
    </source>
</evidence>
<keyword evidence="1" id="KW-0732">Signal</keyword>